<dbReference type="EMBL" id="VJMJ01000240">
    <property type="protein sequence ID" value="KAF0725513.1"/>
    <property type="molecule type" value="Genomic_DNA"/>
</dbReference>
<dbReference type="InterPro" id="IPR017972">
    <property type="entry name" value="Cyt_P450_CS"/>
</dbReference>
<dbReference type="VEuPathDB" id="FungiDB:AeMF1_019251"/>
<dbReference type="InterPro" id="IPR036396">
    <property type="entry name" value="Cyt_P450_sf"/>
</dbReference>
<dbReference type="Proteomes" id="UP000481153">
    <property type="component" value="Unassembled WGS sequence"/>
</dbReference>
<dbReference type="SUPFAM" id="SSF48264">
    <property type="entry name" value="Cytochrome P450"/>
    <property type="match status" value="1"/>
</dbReference>
<proteinExistence type="predicted"/>
<protein>
    <recommendedName>
        <fullName evidence="3">Cytochrome P450</fullName>
    </recommendedName>
</protein>
<sequence length="367" mass="41133">MMLAIVFGAVAAAAFVLHWIGMRAPSLRTIVFELLARIKGIPVVWIDEPALAAVVLKASSIKGEFLERTFSTPAWAPVISMESVDDPDWTDMKLHLVTLMKALPPTTQLEEIAHRVTQDYMAKHDRVDANGLVWISIATFYEWIFQRPFPTSCMFVCDATWEWRKQIAIKGQGDMALKLRTVEWIVDEVQNTPELHCLFGDAWREPACYSLLLQPFFISPAINISDIAVTIQKLHRPDIPLATTINLAIDTAHPFVLLERYLEHGVSDPLIEIAPGTHAFIPVDVMTTDSVIRFGAGPRKCPGAQVAMACMAGIFTRDLVESPKFQPSVGHLYSGRDQDGQETICETLYQVTQVLKACWQSFLQRIK</sequence>
<dbReference type="AlphaFoldDB" id="A0A6G0WDV7"/>
<dbReference type="GO" id="GO:0020037">
    <property type="term" value="F:heme binding"/>
    <property type="evidence" value="ECO:0007669"/>
    <property type="project" value="InterPro"/>
</dbReference>
<dbReference type="GO" id="GO:0016705">
    <property type="term" value="F:oxidoreductase activity, acting on paired donors, with incorporation or reduction of molecular oxygen"/>
    <property type="evidence" value="ECO:0007669"/>
    <property type="project" value="InterPro"/>
</dbReference>
<evidence type="ECO:0008006" key="3">
    <source>
        <dbReference type="Google" id="ProtNLM"/>
    </source>
</evidence>
<keyword evidence="2" id="KW-1185">Reference proteome</keyword>
<dbReference type="PROSITE" id="PS00086">
    <property type="entry name" value="CYTOCHROME_P450"/>
    <property type="match status" value="1"/>
</dbReference>
<gene>
    <name evidence="1" type="ORF">Ae201684_016026</name>
</gene>
<organism evidence="1 2">
    <name type="scientific">Aphanomyces euteiches</name>
    <dbReference type="NCBI Taxonomy" id="100861"/>
    <lineage>
        <taxon>Eukaryota</taxon>
        <taxon>Sar</taxon>
        <taxon>Stramenopiles</taxon>
        <taxon>Oomycota</taxon>
        <taxon>Saprolegniomycetes</taxon>
        <taxon>Saprolegniales</taxon>
        <taxon>Verrucalvaceae</taxon>
        <taxon>Aphanomyces</taxon>
    </lineage>
</organism>
<evidence type="ECO:0000313" key="2">
    <source>
        <dbReference type="Proteomes" id="UP000481153"/>
    </source>
</evidence>
<reference evidence="1 2" key="1">
    <citation type="submission" date="2019-07" db="EMBL/GenBank/DDBJ databases">
        <title>Genomics analysis of Aphanomyces spp. identifies a new class of oomycete effector associated with host adaptation.</title>
        <authorList>
            <person name="Gaulin E."/>
        </authorList>
    </citation>
    <scope>NUCLEOTIDE SEQUENCE [LARGE SCALE GENOMIC DNA]</scope>
    <source>
        <strain evidence="1 2">ATCC 201684</strain>
    </source>
</reference>
<evidence type="ECO:0000313" key="1">
    <source>
        <dbReference type="EMBL" id="KAF0725513.1"/>
    </source>
</evidence>
<name>A0A6G0WDV7_9STRA</name>
<comment type="caution">
    <text evidence="1">The sequence shown here is derived from an EMBL/GenBank/DDBJ whole genome shotgun (WGS) entry which is preliminary data.</text>
</comment>
<accession>A0A6G0WDV7</accession>
<dbReference type="GO" id="GO:0005506">
    <property type="term" value="F:iron ion binding"/>
    <property type="evidence" value="ECO:0007669"/>
    <property type="project" value="InterPro"/>
</dbReference>
<dbReference type="GO" id="GO:0004497">
    <property type="term" value="F:monooxygenase activity"/>
    <property type="evidence" value="ECO:0007669"/>
    <property type="project" value="InterPro"/>
</dbReference>